<organism evidence="1">
    <name type="scientific">marine sediment metagenome</name>
    <dbReference type="NCBI Taxonomy" id="412755"/>
    <lineage>
        <taxon>unclassified sequences</taxon>
        <taxon>metagenomes</taxon>
        <taxon>ecological metagenomes</taxon>
    </lineage>
</organism>
<gene>
    <name evidence="1" type="ORF">LCGC14_0739510</name>
</gene>
<proteinExistence type="predicted"/>
<dbReference type="EMBL" id="LAZR01001741">
    <property type="protein sequence ID" value="KKN39839.1"/>
    <property type="molecule type" value="Genomic_DNA"/>
</dbReference>
<evidence type="ECO:0000313" key="1">
    <source>
        <dbReference type="EMBL" id="KKN39839.1"/>
    </source>
</evidence>
<reference evidence="1" key="1">
    <citation type="journal article" date="2015" name="Nature">
        <title>Complex archaea that bridge the gap between prokaryotes and eukaryotes.</title>
        <authorList>
            <person name="Spang A."/>
            <person name="Saw J.H."/>
            <person name="Jorgensen S.L."/>
            <person name="Zaremba-Niedzwiedzka K."/>
            <person name="Martijn J."/>
            <person name="Lind A.E."/>
            <person name="van Eijk R."/>
            <person name="Schleper C."/>
            <person name="Guy L."/>
            <person name="Ettema T.J."/>
        </authorList>
    </citation>
    <scope>NUCLEOTIDE SEQUENCE</scope>
</reference>
<comment type="caution">
    <text evidence="1">The sequence shown here is derived from an EMBL/GenBank/DDBJ whole genome shotgun (WGS) entry which is preliminary data.</text>
</comment>
<protein>
    <submittedName>
        <fullName evidence="1">Uncharacterized protein</fullName>
    </submittedName>
</protein>
<name>A0A0F9QBF1_9ZZZZ</name>
<dbReference type="AlphaFoldDB" id="A0A0F9QBF1"/>
<sequence>MDWLDMFPVSPICGKEENMRIVETDNFGGDYPDEKFLNLPFMTLPEAEKVAAVINEIYCVHDESPRFWKVVENDYKLALGFEP</sequence>
<accession>A0A0F9QBF1</accession>